<feature type="domain" description="Thiamine pyrophosphate enzyme TPP-binding" evidence="3">
    <location>
        <begin position="55"/>
        <end position="202"/>
    </location>
</feature>
<dbReference type="PATRIC" id="fig|1703775.3.peg.1374"/>
<comment type="caution">
    <text evidence="4">The sequence shown here is derived from an EMBL/GenBank/DDBJ whole genome shotgun (WGS) entry which is preliminary data.</text>
</comment>
<organism evidence="4 5">
    <name type="scientific">candidate division WOR-1 bacterium DG_54_3</name>
    <dbReference type="NCBI Taxonomy" id="1703775"/>
    <lineage>
        <taxon>Bacteria</taxon>
        <taxon>Bacillati</taxon>
        <taxon>Saganbacteria</taxon>
    </lineage>
</organism>
<keyword evidence="2" id="KW-0472">Membrane</keyword>
<dbReference type="PANTHER" id="PTHR48084:SF1">
    <property type="entry name" value="2-OXOGLUTARATE SYNTHASE SUBUNIT KORB"/>
    <property type="match status" value="1"/>
</dbReference>
<protein>
    <submittedName>
        <fullName evidence="4">2-oxoacid:ferredoxin oxidoreductase subunit beta</fullName>
    </submittedName>
</protein>
<dbReference type="SUPFAM" id="SSF52518">
    <property type="entry name" value="Thiamin diphosphate-binding fold (THDP-binding)"/>
    <property type="match status" value="1"/>
</dbReference>
<name>A0A0S7XR84_UNCSA</name>
<evidence type="ECO:0000313" key="4">
    <source>
        <dbReference type="EMBL" id="KPJ64938.1"/>
    </source>
</evidence>
<accession>A0A0S7XR84</accession>
<dbReference type="CDD" id="cd03375">
    <property type="entry name" value="TPP_OGFOR"/>
    <property type="match status" value="1"/>
</dbReference>
<proteinExistence type="predicted"/>
<reference evidence="4 5" key="1">
    <citation type="journal article" date="2015" name="Microbiome">
        <title>Genomic resolution of linkages in carbon, nitrogen, and sulfur cycling among widespread estuary sediment bacteria.</title>
        <authorList>
            <person name="Baker B.J."/>
            <person name="Lazar C.S."/>
            <person name="Teske A.P."/>
            <person name="Dick G.J."/>
        </authorList>
    </citation>
    <scope>NUCLEOTIDE SEQUENCE [LARGE SCALE GENOMIC DNA]</scope>
    <source>
        <strain evidence="4">DG_54_3</strain>
    </source>
</reference>
<dbReference type="InterPro" id="IPR011766">
    <property type="entry name" value="TPP_enzyme_TPP-bd"/>
</dbReference>
<gene>
    <name evidence="4" type="ORF">AMJ44_11865</name>
</gene>
<keyword evidence="2" id="KW-1133">Transmembrane helix</keyword>
<sequence>MEPMPKVTHRYLRTKKKFPNVWCAGCGIGIVMGAIIRAIDKLKLSRDEVVMISGIGCSSRMPVYVDFNTLHTTHGRPLAFGTGVKLAKPSLKVIVITGDGDALAIGGNHFIHACRRNIDLTTILINNQTYGMTGGQFAPTTPFMKMGTTAPYGNRERAFDIAKLAIAAGAPFVARGTVYHVVQLEKLVEQAILKKGFSLLEVVSHCHTLYGRLNKEGGPIEMMRWQKDHAIPISAAGKVPPEKLRDKFLTGVLWDIDFPEYCEEYDKVIAEAQGKA</sequence>
<dbReference type="Gene3D" id="3.40.50.970">
    <property type="match status" value="1"/>
</dbReference>
<dbReference type="InterPro" id="IPR029061">
    <property type="entry name" value="THDP-binding"/>
</dbReference>
<dbReference type="PANTHER" id="PTHR48084">
    <property type="entry name" value="2-OXOGLUTARATE OXIDOREDUCTASE SUBUNIT KORB-RELATED"/>
    <property type="match status" value="1"/>
</dbReference>
<dbReference type="GO" id="GO:0045333">
    <property type="term" value="P:cellular respiration"/>
    <property type="evidence" value="ECO:0007669"/>
    <property type="project" value="UniProtKB-ARBA"/>
</dbReference>
<dbReference type="Pfam" id="PF02775">
    <property type="entry name" value="TPP_enzyme_C"/>
    <property type="match status" value="1"/>
</dbReference>
<evidence type="ECO:0000256" key="1">
    <source>
        <dbReference type="ARBA" id="ARBA00023002"/>
    </source>
</evidence>
<dbReference type="InterPro" id="IPR051457">
    <property type="entry name" value="2-oxoacid:Fd_oxidoreductase"/>
</dbReference>
<evidence type="ECO:0000259" key="3">
    <source>
        <dbReference type="Pfam" id="PF02775"/>
    </source>
</evidence>
<keyword evidence="2" id="KW-0812">Transmembrane</keyword>
<dbReference type="EMBL" id="LIZX01000156">
    <property type="protein sequence ID" value="KPJ64938.1"/>
    <property type="molecule type" value="Genomic_DNA"/>
</dbReference>
<keyword evidence="1" id="KW-0560">Oxidoreductase</keyword>
<dbReference type="GO" id="GO:0016625">
    <property type="term" value="F:oxidoreductase activity, acting on the aldehyde or oxo group of donors, iron-sulfur protein as acceptor"/>
    <property type="evidence" value="ECO:0007669"/>
    <property type="project" value="UniProtKB-ARBA"/>
</dbReference>
<evidence type="ECO:0000256" key="2">
    <source>
        <dbReference type="SAM" id="Phobius"/>
    </source>
</evidence>
<dbReference type="AlphaFoldDB" id="A0A0S7XR84"/>
<evidence type="ECO:0000313" key="5">
    <source>
        <dbReference type="Proteomes" id="UP000051861"/>
    </source>
</evidence>
<feature type="transmembrane region" description="Helical" evidence="2">
    <location>
        <begin position="21"/>
        <end position="39"/>
    </location>
</feature>
<dbReference type="Proteomes" id="UP000051861">
    <property type="component" value="Unassembled WGS sequence"/>
</dbReference>
<dbReference type="GO" id="GO:0030976">
    <property type="term" value="F:thiamine pyrophosphate binding"/>
    <property type="evidence" value="ECO:0007669"/>
    <property type="project" value="InterPro"/>
</dbReference>